<accession>A0A2R5G960</accession>
<feature type="region of interest" description="Disordered" evidence="2">
    <location>
        <begin position="295"/>
        <end position="325"/>
    </location>
</feature>
<comment type="caution">
    <text evidence="4">The sequence shown here is derived from an EMBL/GenBank/DDBJ whole genome shotgun (WGS) entry which is preliminary data.</text>
</comment>
<protein>
    <submittedName>
        <fullName evidence="4">PolyA RNA polymerase cid14</fullName>
    </submittedName>
</protein>
<evidence type="ECO:0000256" key="1">
    <source>
        <dbReference type="SAM" id="Coils"/>
    </source>
</evidence>
<feature type="region of interest" description="Disordered" evidence="2">
    <location>
        <begin position="884"/>
        <end position="917"/>
    </location>
</feature>
<dbReference type="InterPro" id="IPR043519">
    <property type="entry name" value="NT_sf"/>
</dbReference>
<feature type="compositionally biased region" description="Low complexity" evidence="2">
    <location>
        <begin position="734"/>
        <end position="745"/>
    </location>
</feature>
<reference evidence="4 5" key="1">
    <citation type="submission" date="2017-12" db="EMBL/GenBank/DDBJ databases">
        <title>Sequencing, de novo assembly and annotation of complete genome of a new Thraustochytrid species, strain FCC1311.</title>
        <authorList>
            <person name="Sedici K."/>
            <person name="Godart F."/>
            <person name="Aiese Cigliano R."/>
            <person name="Sanseverino W."/>
            <person name="Barakat M."/>
            <person name="Ortet P."/>
            <person name="Marechal E."/>
            <person name="Cagnac O."/>
            <person name="Amato A."/>
        </authorList>
    </citation>
    <scope>NUCLEOTIDE SEQUENCE [LARGE SCALE GENOMIC DNA]</scope>
</reference>
<organism evidence="4 5">
    <name type="scientific">Hondaea fermentalgiana</name>
    <dbReference type="NCBI Taxonomy" id="2315210"/>
    <lineage>
        <taxon>Eukaryota</taxon>
        <taxon>Sar</taxon>
        <taxon>Stramenopiles</taxon>
        <taxon>Bigyra</taxon>
        <taxon>Labyrinthulomycetes</taxon>
        <taxon>Thraustochytrida</taxon>
        <taxon>Thraustochytriidae</taxon>
        <taxon>Hondaea</taxon>
    </lineage>
</organism>
<evidence type="ECO:0000313" key="4">
    <source>
        <dbReference type="EMBL" id="GBG27075.1"/>
    </source>
</evidence>
<dbReference type="OrthoDB" id="273917at2759"/>
<feature type="compositionally biased region" description="Low complexity" evidence="2">
    <location>
        <begin position="837"/>
        <end position="850"/>
    </location>
</feature>
<proteinExistence type="predicted"/>
<feature type="region of interest" description="Disordered" evidence="2">
    <location>
        <begin position="710"/>
        <end position="759"/>
    </location>
</feature>
<dbReference type="Pfam" id="PF22600">
    <property type="entry name" value="MTPAP-like_central"/>
    <property type="match status" value="1"/>
</dbReference>
<feature type="compositionally biased region" description="Basic and acidic residues" evidence="2">
    <location>
        <begin position="30"/>
        <end position="50"/>
    </location>
</feature>
<dbReference type="SUPFAM" id="SSF81631">
    <property type="entry name" value="PAP/OAS1 substrate-binding domain"/>
    <property type="match status" value="1"/>
</dbReference>
<feature type="coiled-coil region" evidence="1">
    <location>
        <begin position="199"/>
        <end position="250"/>
    </location>
</feature>
<dbReference type="Gene3D" id="1.10.1410.10">
    <property type="match status" value="1"/>
</dbReference>
<gene>
    <name evidence="4" type="ORF">FCC1311_032982</name>
</gene>
<feature type="compositionally biased region" description="Polar residues" evidence="2">
    <location>
        <begin position="85"/>
        <end position="98"/>
    </location>
</feature>
<dbReference type="GO" id="GO:0003729">
    <property type="term" value="F:mRNA binding"/>
    <property type="evidence" value="ECO:0007669"/>
    <property type="project" value="TreeGrafter"/>
</dbReference>
<feature type="region of interest" description="Disordered" evidence="2">
    <location>
        <begin position="85"/>
        <end position="145"/>
    </location>
</feature>
<dbReference type="GO" id="GO:0043634">
    <property type="term" value="P:polyadenylation-dependent ncRNA catabolic process"/>
    <property type="evidence" value="ECO:0007669"/>
    <property type="project" value="TreeGrafter"/>
</dbReference>
<evidence type="ECO:0000313" key="5">
    <source>
        <dbReference type="Proteomes" id="UP000241890"/>
    </source>
</evidence>
<feature type="compositionally biased region" description="Polar residues" evidence="2">
    <location>
        <begin position="824"/>
        <end position="836"/>
    </location>
</feature>
<dbReference type="PANTHER" id="PTHR23092:SF48">
    <property type="entry name" value="NUCLEOTIDYLTRANSFERASE FAMILY PROTEIN"/>
    <property type="match status" value="1"/>
</dbReference>
<dbReference type="CDD" id="cd05402">
    <property type="entry name" value="NT_PAP_TUTase"/>
    <property type="match status" value="1"/>
</dbReference>
<feature type="domain" description="Poly(A) RNA polymerase mitochondrial-like central palm" evidence="3">
    <location>
        <begin position="951"/>
        <end position="1056"/>
    </location>
</feature>
<dbReference type="SUPFAM" id="SSF49599">
    <property type="entry name" value="TRAF domain-like"/>
    <property type="match status" value="2"/>
</dbReference>
<dbReference type="GO" id="GO:1990817">
    <property type="term" value="F:poly(A) RNA polymerase activity"/>
    <property type="evidence" value="ECO:0007669"/>
    <property type="project" value="InterPro"/>
</dbReference>
<dbReference type="InterPro" id="IPR054708">
    <property type="entry name" value="MTPAP-like_central"/>
</dbReference>
<dbReference type="InterPro" id="IPR045862">
    <property type="entry name" value="Trf4-like"/>
</dbReference>
<dbReference type="Proteomes" id="UP000241890">
    <property type="component" value="Unassembled WGS sequence"/>
</dbReference>
<feature type="region of interest" description="Disordered" evidence="2">
    <location>
        <begin position="1"/>
        <end position="56"/>
    </location>
</feature>
<evidence type="ECO:0000259" key="3">
    <source>
        <dbReference type="Pfam" id="PF22600"/>
    </source>
</evidence>
<dbReference type="GO" id="GO:0005730">
    <property type="term" value="C:nucleolus"/>
    <property type="evidence" value="ECO:0007669"/>
    <property type="project" value="TreeGrafter"/>
</dbReference>
<sequence length="1293" mass="142072">MKTGENGGYMEHRGVNSRVSTYGSPTAVYVKERHDRDTDKAFHPNRDEVRSPFSPIGGETHELELLVLDLAKALPNPDSLRLAQSHFSPRPYSQSASWSDAGDSFETRSSLGGQQSLAAAAVRDATQTSVETKGQPLGSTAPAAAASAHSSAASATSGSSSGAIGATASTSKEGHEVLANYYRLYDVDRETRVARAIQMAEAERARRMQEHLNDKYQEKLERARRLEWAIKATEAERQRQTRRDKAYERRVNRRRRVLKEWTIRQEEVERDRRIKRGAGADIVLREARRRIRAEASRARRARRESSLGGNGEGVAKSSPALLPSNVRKQESLSAGADLADSSEANYLSEADLDSDLDSMSSFSDDSDDGYSPYVDDYEVVCPYTILGCGTTCLRSELDEHLSICDFRASARDVVDDHESNDDINMLYNPLDCVVTCPYRVMGCEHECSRAMLPEHLVHCAFHDDDTGPIDLDRFNLATISRSGVDMERYEIVCPYSIMGCTDIILRSEYSAHLAVCPFAPVTRQQEEADRIKNMEMAIEAAEDERKRRLTLSEEDNERMRSQHFTRLVRALIEARLITLEREEDEEASSLDAVSPGSHRLGTVTAALGALSTSAASTASIGNAQSLTSLEPSWPSESLRRESSFDSARGRDSLINSKNVKWIFKAAEIEALRQKVELRALERAMGGGGSGSARRKGFVLPLRRIRSSPAMLSYGEARSQDSPPRIAETRDRTSSSETSMDNSSRTRPSTPARELTRSNSFKLLRDRGMSISSLKSTSVGNPLASLAQAAAGAGMSFDAVMRASRSRRSTASSVDASPAIRQRFSSRASELSGDTANTSTSSVVSLTTESTGMPVWPTTRHHRSRSLGYQGPGLHVQGFGLDGDNGEPWGGSSRGKTQRAMSSESGVHGSMPESSLHDHMDDQMRNLHRRLRIELQEYADACTKENVSYESTIADIRSKIEHEASLCFGHGSRAELFGSYASGLAVPGLSDLDLVLITSHGRLDVNGANICNILGRVLRHKNWLSDIKILDRAKMPVVKLKTNPEVVGRAVNVDLTIALPSHAGLHAAGHIRRLVQHHEQLRPIVLTLKRFLAERGLHDPFSGGLSSYALVLMVVASLNRSVDRRLWRARRRSEDFGARSPSTSELGLSLGGMLEGAMSGGTAATAQHASSRLSLGLLLMDLLQFFGREFNPSQDAILVDYTTAGNERQTMRIGERSRAGTAAPSGGDYTALLVVEDPVQTGNNVGRTCFRFAEVQYAFKELYAKLLSFTVRCEAIKLNSPSKRGILERFIFAK</sequence>
<keyword evidence="1" id="KW-0175">Coiled coil</keyword>
<feature type="compositionally biased region" description="Polar residues" evidence="2">
    <location>
        <begin position="107"/>
        <end position="117"/>
    </location>
</feature>
<name>A0A2R5G960_9STRA</name>
<dbReference type="SUPFAM" id="SSF81301">
    <property type="entry name" value="Nucleotidyltransferase"/>
    <property type="match status" value="1"/>
</dbReference>
<dbReference type="InParanoid" id="A0A2R5G960"/>
<dbReference type="PANTHER" id="PTHR23092">
    <property type="entry name" value="POLY(A) RNA POLYMERASE"/>
    <property type="match status" value="1"/>
</dbReference>
<dbReference type="EMBL" id="BEYU01000027">
    <property type="protein sequence ID" value="GBG27075.1"/>
    <property type="molecule type" value="Genomic_DNA"/>
</dbReference>
<feature type="region of interest" description="Disordered" evidence="2">
    <location>
        <begin position="824"/>
        <end position="863"/>
    </location>
</feature>
<dbReference type="GO" id="GO:0031499">
    <property type="term" value="C:TRAMP complex"/>
    <property type="evidence" value="ECO:0007669"/>
    <property type="project" value="TreeGrafter"/>
</dbReference>
<dbReference type="GO" id="GO:0031123">
    <property type="term" value="P:RNA 3'-end processing"/>
    <property type="evidence" value="ECO:0007669"/>
    <property type="project" value="TreeGrafter"/>
</dbReference>
<keyword evidence="5" id="KW-1185">Reference proteome</keyword>
<evidence type="ECO:0000256" key="2">
    <source>
        <dbReference type="SAM" id="MobiDB-lite"/>
    </source>
</evidence>